<dbReference type="Pfam" id="PF05875">
    <property type="entry name" value="Ceramidase"/>
    <property type="match status" value="1"/>
</dbReference>
<keyword evidence="7" id="KW-0479">Metal-binding</keyword>
<evidence type="ECO:0000256" key="6">
    <source>
        <dbReference type="ARBA" id="ARBA00023136"/>
    </source>
</evidence>
<keyword evidence="8" id="KW-0862">Zinc</keyword>
<dbReference type="GO" id="GO:0046513">
    <property type="term" value="P:ceramide biosynthetic process"/>
    <property type="evidence" value="ECO:0007669"/>
    <property type="project" value="TreeGrafter"/>
</dbReference>
<dbReference type="AlphaFoldDB" id="A0A1V6T611"/>
<feature type="binding site" evidence="7">
    <location>
        <position position="22"/>
    </location>
    <ligand>
        <name>Ca(2+)</name>
        <dbReference type="ChEBI" id="CHEBI:29108"/>
    </ligand>
</feature>
<gene>
    <name evidence="10" type="ORF">PENSTE_c012G02051</name>
</gene>
<dbReference type="STRING" id="303698.A0A1V6T611"/>
<keyword evidence="7" id="KW-0106">Calcium</keyword>
<dbReference type="InterPro" id="IPR008901">
    <property type="entry name" value="ACER"/>
</dbReference>
<keyword evidence="11" id="KW-1185">Reference proteome</keyword>
<evidence type="ECO:0000256" key="3">
    <source>
        <dbReference type="ARBA" id="ARBA00022692"/>
    </source>
</evidence>
<keyword evidence="6 9" id="KW-0472">Membrane</keyword>
<comment type="caution">
    <text evidence="10">The sequence shown here is derived from an EMBL/GenBank/DDBJ whole genome shotgun (WGS) entry which is preliminary data.</text>
</comment>
<dbReference type="GO" id="GO:0046872">
    <property type="term" value="F:metal ion binding"/>
    <property type="evidence" value="ECO:0007669"/>
    <property type="project" value="UniProtKB-KW"/>
</dbReference>
<dbReference type="GO" id="GO:0005789">
    <property type="term" value="C:endoplasmic reticulum membrane"/>
    <property type="evidence" value="ECO:0007669"/>
    <property type="project" value="TreeGrafter"/>
</dbReference>
<dbReference type="EMBL" id="MLKD01000012">
    <property type="protein sequence ID" value="OQE21193.1"/>
    <property type="molecule type" value="Genomic_DNA"/>
</dbReference>
<evidence type="ECO:0000256" key="7">
    <source>
        <dbReference type="PIRSR" id="PIRSR608901-1"/>
    </source>
</evidence>
<comment type="subcellular location">
    <subcellularLocation>
        <location evidence="1">Membrane</location>
        <topology evidence="1">Multi-pass membrane protein</topology>
    </subcellularLocation>
</comment>
<evidence type="ECO:0000256" key="8">
    <source>
        <dbReference type="PIRSR" id="PIRSR608901-2"/>
    </source>
</evidence>
<dbReference type="GO" id="GO:0016811">
    <property type="term" value="F:hydrolase activity, acting on carbon-nitrogen (but not peptide) bonds, in linear amides"/>
    <property type="evidence" value="ECO:0007669"/>
    <property type="project" value="InterPro"/>
</dbReference>
<dbReference type="PANTHER" id="PTHR46187:SF1">
    <property type="entry name" value="ALKALINE PHYTOCERAMIDASE"/>
    <property type="match status" value="1"/>
</dbReference>
<evidence type="ECO:0000313" key="10">
    <source>
        <dbReference type="EMBL" id="OQE21193.1"/>
    </source>
</evidence>
<feature type="transmembrane region" description="Helical" evidence="9">
    <location>
        <begin position="185"/>
        <end position="203"/>
    </location>
</feature>
<organism evidence="10 11">
    <name type="scientific">Penicillium steckii</name>
    <dbReference type="NCBI Taxonomy" id="303698"/>
    <lineage>
        <taxon>Eukaryota</taxon>
        <taxon>Fungi</taxon>
        <taxon>Dikarya</taxon>
        <taxon>Ascomycota</taxon>
        <taxon>Pezizomycotina</taxon>
        <taxon>Eurotiomycetes</taxon>
        <taxon>Eurotiomycetidae</taxon>
        <taxon>Eurotiales</taxon>
        <taxon>Aspergillaceae</taxon>
        <taxon>Penicillium</taxon>
    </lineage>
</organism>
<accession>A0A1V6T611</accession>
<evidence type="ECO:0000256" key="9">
    <source>
        <dbReference type="SAM" id="Phobius"/>
    </source>
</evidence>
<feature type="binding site" evidence="8">
    <location>
        <position position="235"/>
    </location>
    <ligand>
        <name>Zn(2+)</name>
        <dbReference type="ChEBI" id="CHEBI:29105"/>
        <note>catalytic</note>
    </ligand>
</feature>
<feature type="transmembrane region" description="Helical" evidence="9">
    <location>
        <begin position="149"/>
        <end position="165"/>
    </location>
</feature>
<feature type="binding site" evidence="8">
    <location>
        <position position="231"/>
    </location>
    <ligand>
        <name>Zn(2+)</name>
        <dbReference type="ChEBI" id="CHEBI:29105"/>
        <note>catalytic</note>
    </ligand>
</feature>
<keyword evidence="3 9" id="KW-0812">Transmembrane</keyword>
<comment type="cofactor">
    <cofactor evidence="8">
        <name>Zn(2+)</name>
        <dbReference type="ChEBI" id="CHEBI:29105"/>
    </cofactor>
</comment>
<feature type="transmembrane region" description="Helical" evidence="9">
    <location>
        <begin position="73"/>
        <end position="90"/>
    </location>
</feature>
<feature type="binding site" evidence="8">
    <location>
        <position position="89"/>
    </location>
    <ligand>
        <name>Zn(2+)</name>
        <dbReference type="ChEBI" id="CHEBI:29105"/>
        <note>catalytic</note>
    </ligand>
</feature>
<comment type="similarity">
    <text evidence="2">Belongs to the alkaline ceramidase family.</text>
</comment>
<proteinExistence type="inferred from homology"/>
<evidence type="ECO:0000256" key="4">
    <source>
        <dbReference type="ARBA" id="ARBA00022801"/>
    </source>
</evidence>
<evidence type="ECO:0000313" key="11">
    <source>
        <dbReference type="Proteomes" id="UP000191285"/>
    </source>
</evidence>
<evidence type="ECO:0000256" key="2">
    <source>
        <dbReference type="ARBA" id="ARBA00009780"/>
    </source>
</evidence>
<reference evidence="11" key="1">
    <citation type="journal article" date="2017" name="Nat. Microbiol.">
        <title>Global analysis of biosynthetic gene clusters reveals vast potential of secondary metabolite production in Penicillium species.</title>
        <authorList>
            <person name="Nielsen J.C."/>
            <person name="Grijseels S."/>
            <person name="Prigent S."/>
            <person name="Ji B."/>
            <person name="Dainat J."/>
            <person name="Nielsen K.F."/>
            <person name="Frisvad J.C."/>
            <person name="Workman M."/>
            <person name="Nielsen J."/>
        </authorList>
    </citation>
    <scope>NUCLEOTIDE SEQUENCE [LARGE SCALE GENOMIC DNA]</scope>
    <source>
        <strain evidence="11">IBT 24891</strain>
    </source>
</reference>
<dbReference type="Proteomes" id="UP000191285">
    <property type="component" value="Unassembled WGS sequence"/>
</dbReference>
<feature type="binding site" evidence="7">
    <location>
        <position position="33"/>
    </location>
    <ligand>
        <name>Ca(2+)</name>
        <dbReference type="ChEBI" id="CHEBI:29108"/>
    </ligand>
</feature>
<sequence length="294" mass="33188">MDSSDPLDSFWGSPTSKANFCETDYAVSRYIAEFINSLSNVIYIIYGIYGLCQLQSKAMRSKVNKYGDPLRALPYWGLIAVGLCSFAFHLSLKYYTQMMDDLSMHFTTTPVLHRVLTANSNRRESIVIAMVLSFVLLVLIAFHTITNELIIHSVSFVGTVTIIGIRTVRLVQSRTLPDSNGRRQIWGMVRFGAVIFNVGYWLWLVDQWACGFLTKAREAIGLPWAFVLELHGWWHICTGIGAYIFIAVVDHLVSGEATRNIQQSSFAWPASWASTSFFAGYKPSLDKKANEKQK</sequence>
<dbReference type="GO" id="GO:0046514">
    <property type="term" value="P:ceramide catabolic process"/>
    <property type="evidence" value="ECO:0007669"/>
    <property type="project" value="TreeGrafter"/>
</dbReference>
<feature type="transmembrane region" description="Helical" evidence="9">
    <location>
        <begin position="126"/>
        <end position="143"/>
    </location>
</feature>
<dbReference type="PANTHER" id="PTHR46187">
    <property type="entry name" value="ALKALINE CERAMIDASE 3"/>
    <property type="match status" value="1"/>
</dbReference>
<feature type="transmembrane region" description="Helical" evidence="9">
    <location>
        <begin position="232"/>
        <end position="253"/>
    </location>
</feature>
<keyword evidence="5 9" id="KW-1133">Transmembrane helix</keyword>
<evidence type="ECO:0000256" key="5">
    <source>
        <dbReference type="ARBA" id="ARBA00022989"/>
    </source>
</evidence>
<evidence type="ECO:0008006" key="12">
    <source>
        <dbReference type="Google" id="ProtNLM"/>
    </source>
</evidence>
<evidence type="ECO:0000256" key="1">
    <source>
        <dbReference type="ARBA" id="ARBA00004141"/>
    </source>
</evidence>
<name>A0A1V6T611_9EURO</name>
<keyword evidence="4" id="KW-0378">Hydrolase</keyword>
<protein>
    <recommendedName>
        <fullName evidence="12">Alkaline ceramidase</fullName>
    </recommendedName>
</protein>
<dbReference type="OrthoDB" id="187171at2759"/>
<feature type="transmembrane region" description="Helical" evidence="9">
    <location>
        <begin position="34"/>
        <end position="52"/>
    </location>
</feature>